<keyword evidence="3" id="KW-1185">Reference proteome</keyword>
<dbReference type="KEGG" id="cmv:CMUST_15040"/>
<evidence type="ECO:0000313" key="3">
    <source>
        <dbReference type="Proteomes" id="UP000035199"/>
    </source>
</evidence>
<dbReference type="PATRIC" id="fig|571915.4.peg.3228"/>
<dbReference type="PANTHER" id="PTHR22674:SF6">
    <property type="entry name" value="NTPASE KAP FAMILY P-LOOP DOMAIN-CONTAINING PROTEIN 1"/>
    <property type="match status" value="1"/>
</dbReference>
<reference evidence="3" key="2">
    <citation type="submission" date="2015-05" db="EMBL/GenBank/DDBJ databases">
        <title>Complete genome sequence of Corynebacterium mustelae DSM 45274, isolated from various tissues of a male ferret with lethal sepsis.</title>
        <authorList>
            <person name="Ruckert C."/>
            <person name="Albersmeier A."/>
            <person name="Winkler A."/>
            <person name="Tauch A."/>
        </authorList>
    </citation>
    <scope>NUCLEOTIDE SEQUENCE [LARGE SCALE GENOMIC DNA]</scope>
    <source>
        <strain evidence="3">DSM 45274</strain>
    </source>
</reference>
<dbReference type="AlphaFoldDB" id="A0A0G3H844"/>
<dbReference type="InterPro" id="IPR052754">
    <property type="entry name" value="NTPase_KAP_P-loop"/>
</dbReference>
<dbReference type="InterPro" id="IPR011646">
    <property type="entry name" value="KAP_P-loop"/>
</dbReference>
<proteinExistence type="predicted"/>
<dbReference type="EMBL" id="CP011542">
    <property type="protein sequence ID" value="AKK07297.1"/>
    <property type="molecule type" value="Genomic_DNA"/>
</dbReference>
<evidence type="ECO:0000259" key="1">
    <source>
        <dbReference type="Pfam" id="PF07693"/>
    </source>
</evidence>
<reference evidence="2 3" key="1">
    <citation type="journal article" date="2015" name="Genome Announc.">
        <title>Complete Genome Sequence of the Type Strain Corynebacterium mustelae DSM 45274, Isolated from Various Tissues of a Male Ferret with Lethal Sepsis.</title>
        <authorList>
            <person name="Ruckert C."/>
            <person name="Eimer J."/>
            <person name="Winkler A."/>
            <person name="Tauch A."/>
        </authorList>
    </citation>
    <scope>NUCLEOTIDE SEQUENCE [LARGE SCALE GENOMIC DNA]</scope>
    <source>
        <strain evidence="2 3">DSM 45274</strain>
    </source>
</reference>
<dbReference type="STRING" id="571915.CMUST_15040"/>
<dbReference type="OrthoDB" id="88903at2"/>
<feature type="domain" description="KAP NTPase" evidence="1">
    <location>
        <begin position="34"/>
        <end position="305"/>
    </location>
</feature>
<name>A0A0G3H844_9CORY</name>
<dbReference type="Gene3D" id="3.40.50.300">
    <property type="entry name" value="P-loop containing nucleotide triphosphate hydrolases"/>
    <property type="match status" value="1"/>
</dbReference>
<gene>
    <name evidence="2" type="ORF">CMUST_15040</name>
</gene>
<accession>A0A0G3H844</accession>
<dbReference type="RefSeq" id="WP_047263154.1">
    <property type="nucleotide sequence ID" value="NZ_CP011542.1"/>
</dbReference>
<dbReference type="Pfam" id="PF07693">
    <property type="entry name" value="KAP_NTPase"/>
    <property type="match status" value="1"/>
</dbReference>
<organism evidence="2 3">
    <name type="scientific">Corynebacterium mustelae</name>
    <dbReference type="NCBI Taxonomy" id="571915"/>
    <lineage>
        <taxon>Bacteria</taxon>
        <taxon>Bacillati</taxon>
        <taxon>Actinomycetota</taxon>
        <taxon>Actinomycetes</taxon>
        <taxon>Mycobacteriales</taxon>
        <taxon>Corynebacteriaceae</taxon>
        <taxon>Corynebacterium</taxon>
    </lineage>
</organism>
<dbReference type="SUPFAM" id="SSF52540">
    <property type="entry name" value="P-loop containing nucleoside triphosphate hydrolases"/>
    <property type="match status" value="1"/>
</dbReference>
<sequence length="379" mass="43922">MSGLQDSAGFHNFDAPLGNWDKDLYDRKMFPTKIARFYKSIKTQDNSVVMAITGPWGAGKTSILQEIKAILTPHYEYHNIVFNFTPWEYKDLEAMQEGFFNLLSQNLRYTGFPLRLRAGKLFQKARPILALGEALGYIRISSLQLAFRHKPDSQKLRKSIGRTLKKKNRNILVIIDDLDRLDSQELMEVFKLIRSVGSIPRIHYLLSYDESVILQLLANSTFIKEINGIEASNYLEKIVQVTFPVPPLRDEQILAVFDERLKLLTEAMNFEPDPTELRELEIFFRQSIIKHIATPRDLNRFFLSLQAEFPRSPKEFNFADLVVLSWCKHRHPRLHEAIKLNKECNQKSEWQKEFTNPSTANPDSLVQIARDVLGFFVCG</sequence>
<dbReference type="Proteomes" id="UP000035199">
    <property type="component" value="Chromosome"/>
</dbReference>
<dbReference type="PANTHER" id="PTHR22674">
    <property type="entry name" value="NTPASE, KAP FAMILY P-LOOP DOMAIN-CONTAINING 1"/>
    <property type="match status" value="1"/>
</dbReference>
<dbReference type="InterPro" id="IPR027417">
    <property type="entry name" value="P-loop_NTPase"/>
</dbReference>
<protein>
    <submittedName>
        <fullName evidence="2">KAP family P-loop domain protein</fullName>
    </submittedName>
</protein>
<evidence type="ECO:0000313" key="2">
    <source>
        <dbReference type="EMBL" id="AKK07297.1"/>
    </source>
</evidence>